<feature type="non-terminal residue" evidence="1">
    <location>
        <position position="1"/>
    </location>
</feature>
<sequence length="237" mass="27132">MSRRSNNVSAHFNINKKVMATVTSSGNFFKLMENKYELKGEQIVEPDNSFVLLSTNEENFNSKSGHSPSSLQVQGKKMAIHLPEKFSNKIFYDTEFDSLNEEPNYFKEDCDNDDGFEECLALDTRDTCNKITQPYLLKNESSGNISVEALEEKIIERISLEMWPKVISALQRMNDSRVCENSEDFQLPPIVTAVQQRKIPNRRPKTEGTDILNDFPKLNSILTISPKILQSKQEIKN</sequence>
<dbReference type="Proteomes" id="UP000887013">
    <property type="component" value="Unassembled WGS sequence"/>
</dbReference>
<dbReference type="OrthoDB" id="6413124at2759"/>
<protein>
    <submittedName>
        <fullName evidence="1">Uncharacterized protein</fullName>
    </submittedName>
</protein>
<comment type="caution">
    <text evidence="1">The sequence shown here is derived from an EMBL/GenBank/DDBJ whole genome shotgun (WGS) entry which is preliminary data.</text>
</comment>
<organism evidence="1 2">
    <name type="scientific">Nephila pilipes</name>
    <name type="common">Giant wood spider</name>
    <name type="synonym">Nephila maculata</name>
    <dbReference type="NCBI Taxonomy" id="299642"/>
    <lineage>
        <taxon>Eukaryota</taxon>
        <taxon>Metazoa</taxon>
        <taxon>Ecdysozoa</taxon>
        <taxon>Arthropoda</taxon>
        <taxon>Chelicerata</taxon>
        <taxon>Arachnida</taxon>
        <taxon>Araneae</taxon>
        <taxon>Araneomorphae</taxon>
        <taxon>Entelegynae</taxon>
        <taxon>Araneoidea</taxon>
        <taxon>Nephilidae</taxon>
        <taxon>Nephila</taxon>
    </lineage>
</organism>
<proteinExistence type="predicted"/>
<accession>A0A8X6UIJ0</accession>
<dbReference type="EMBL" id="BMAW01034875">
    <property type="protein sequence ID" value="GFU37041.1"/>
    <property type="molecule type" value="Genomic_DNA"/>
</dbReference>
<evidence type="ECO:0000313" key="1">
    <source>
        <dbReference type="EMBL" id="GFU37041.1"/>
    </source>
</evidence>
<dbReference type="AlphaFoldDB" id="A0A8X6UIJ0"/>
<name>A0A8X6UIJ0_NEPPI</name>
<gene>
    <name evidence="1" type="primary">NCL1_49006</name>
    <name evidence="1" type="ORF">NPIL_591381</name>
</gene>
<reference evidence="1" key="1">
    <citation type="submission" date="2020-08" db="EMBL/GenBank/DDBJ databases">
        <title>Multicomponent nature underlies the extraordinary mechanical properties of spider dragline silk.</title>
        <authorList>
            <person name="Kono N."/>
            <person name="Nakamura H."/>
            <person name="Mori M."/>
            <person name="Yoshida Y."/>
            <person name="Ohtoshi R."/>
            <person name="Malay A.D."/>
            <person name="Moran D.A.P."/>
            <person name="Tomita M."/>
            <person name="Numata K."/>
            <person name="Arakawa K."/>
        </authorList>
    </citation>
    <scope>NUCLEOTIDE SEQUENCE</scope>
</reference>
<keyword evidence="2" id="KW-1185">Reference proteome</keyword>
<evidence type="ECO:0000313" key="2">
    <source>
        <dbReference type="Proteomes" id="UP000887013"/>
    </source>
</evidence>